<dbReference type="Pfam" id="PF00082">
    <property type="entry name" value="Peptidase_S8"/>
    <property type="match status" value="1"/>
</dbReference>
<evidence type="ECO:0000259" key="7">
    <source>
        <dbReference type="Pfam" id="PF00082"/>
    </source>
</evidence>
<comment type="similarity">
    <text evidence="1 6">Belongs to the peptidase S8 family.</text>
</comment>
<comment type="caution">
    <text evidence="6">Lacks conserved residue(s) required for the propagation of feature annotation.</text>
</comment>
<dbReference type="InterPro" id="IPR000209">
    <property type="entry name" value="Peptidase_S8/S53_dom"/>
</dbReference>
<keyword evidence="5" id="KW-0720">Serine protease</keyword>
<evidence type="ECO:0000256" key="2">
    <source>
        <dbReference type="ARBA" id="ARBA00022670"/>
    </source>
</evidence>
<dbReference type="PANTHER" id="PTHR10795">
    <property type="entry name" value="PROPROTEIN CONVERTASE SUBTILISIN/KEXIN"/>
    <property type="match status" value="1"/>
</dbReference>
<dbReference type="Proteomes" id="UP000594638">
    <property type="component" value="Unassembled WGS sequence"/>
</dbReference>
<dbReference type="InterPro" id="IPR036852">
    <property type="entry name" value="Peptidase_S8/S53_dom_sf"/>
</dbReference>
<dbReference type="Gramene" id="OE9A015035T1">
    <property type="protein sequence ID" value="OE9A015035C1"/>
    <property type="gene ID" value="OE9A015035"/>
</dbReference>
<dbReference type="OrthoDB" id="913787at2759"/>
<sequence>MGESKYPKNQVQSAGEELELVYLSAGTKGSGFCIRRSLPKAKVRVAQFSSKGPSFTDPAILKLDMIALGVIIIAAWPQNLGPGALAEDSRRVNFTVMSGTSMACPHASGIAALIRSAHPRWTAAAIKSALMTTADMMDHLGKPIMDGDKPA</sequence>
<evidence type="ECO:0000313" key="9">
    <source>
        <dbReference type="Proteomes" id="UP000594638"/>
    </source>
</evidence>
<dbReference type="GO" id="GO:0006508">
    <property type="term" value="P:proteolysis"/>
    <property type="evidence" value="ECO:0007669"/>
    <property type="project" value="UniProtKB-KW"/>
</dbReference>
<dbReference type="InterPro" id="IPR045051">
    <property type="entry name" value="SBT"/>
</dbReference>
<evidence type="ECO:0000256" key="3">
    <source>
        <dbReference type="ARBA" id="ARBA00022729"/>
    </source>
</evidence>
<proteinExistence type="inferred from homology"/>
<dbReference type="GO" id="GO:0004252">
    <property type="term" value="F:serine-type endopeptidase activity"/>
    <property type="evidence" value="ECO:0007669"/>
    <property type="project" value="InterPro"/>
</dbReference>
<reference evidence="8 9" key="1">
    <citation type="submission" date="2019-12" db="EMBL/GenBank/DDBJ databases">
        <authorList>
            <person name="Alioto T."/>
            <person name="Alioto T."/>
            <person name="Gomez Garrido J."/>
        </authorList>
    </citation>
    <scope>NUCLEOTIDE SEQUENCE [LARGE SCALE GENOMIC DNA]</scope>
</reference>
<organism evidence="8 9">
    <name type="scientific">Olea europaea subsp. europaea</name>
    <dbReference type="NCBI Taxonomy" id="158383"/>
    <lineage>
        <taxon>Eukaryota</taxon>
        <taxon>Viridiplantae</taxon>
        <taxon>Streptophyta</taxon>
        <taxon>Embryophyta</taxon>
        <taxon>Tracheophyta</taxon>
        <taxon>Spermatophyta</taxon>
        <taxon>Magnoliopsida</taxon>
        <taxon>eudicotyledons</taxon>
        <taxon>Gunneridae</taxon>
        <taxon>Pentapetalae</taxon>
        <taxon>asterids</taxon>
        <taxon>lamiids</taxon>
        <taxon>Lamiales</taxon>
        <taxon>Oleaceae</taxon>
        <taxon>Oleeae</taxon>
        <taxon>Olea</taxon>
    </lineage>
</organism>
<keyword evidence="3" id="KW-0732">Signal</keyword>
<dbReference type="AlphaFoldDB" id="A0A8S0P8T6"/>
<accession>A0A8S0P8T6</accession>
<dbReference type="PROSITE" id="PS00138">
    <property type="entry name" value="SUBTILASE_SER"/>
    <property type="match status" value="1"/>
</dbReference>
<keyword evidence="4" id="KW-0378">Hydrolase</keyword>
<evidence type="ECO:0000256" key="4">
    <source>
        <dbReference type="ARBA" id="ARBA00022801"/>
    </source>
</evidence>
<dbReference type="Gene3D" id="3.40.50.200">
    <property type="entry name" value="Peptidase S8/S53 domain"/>
    <property type="match status" value="1"/>
</dbReference>
<evidence type="ECO:0000256" key="6">
    <source>
        <dbReference type="PROSITE-ProRule" id="PRU01240"/>
    </source>
</evidence>
<protein>
    <submittedName>
        <fullName evidence="8">Subtilisin-like protease</fullName>
    </submittedName>
</protein>
<dbReference type="EMBL" id="CACTIH010000010">
    <property type="protein sequence ID" value="CAA2934065.1"/>
    <property type="molecule type" value="Genomic_DNA"/>
</dbReference>
<evidence type="ECO:0000256" key="1">
    <source>
        <dbReference type="ARBA" id="ARBA00011073"/>
    </source>
</evidence>
<keyword evidence="9" id="KW-1185">Reference proteome</keyword>
<name>A0A8S0P8T6_OLEEU</name>
<evidence type="ECO:0000256" key="5">
    <source>
        <dbReference type="ARBA" id="ARBA00022825"/>
    </source>
</evidence>
<dbReference type="SUPFAM" id="SSF52743">
    <property type="entry name" value="Subtilisin-like"/>
    <property type="match status" value="1"/>
</dbReference>
<keyword evidence="2 8" id="KW-0645">Protease</keyword>
<dbReference type="PROSITE" id="PS51892">
    <property type="entry name" value="SUBTILASE"/>
    <property type="match status" value="1"/>
</dbReference>
<comment type="caution">
    <text evidence="8">The sequence shown here is derived from an EMBL/GenBank/DDBJ whole genome shotgun (WGS) entry which is preliminary data.</text>
</comment>
<evidence type="ECO:0000313" key="8">
    <source>
        <dbReference type="EMBL" id="CAA2934065.1"/>
    </source>
</evidence>
<dbReference type="InterPro" id="IPR023828">
    <property type="entry name" value="Peptidase_S8_Ser-AS"/>
</dbReference>
<feature type="domain" description="Peptidase S8/S53" evidence="7">
    <location>
        <begin position="44"/>
        <end position="134"/>
    </location>
</feature>
<gene>
    <name evidence="8" type="ORF">OLEA9_A015035</name>
</gene>